<protein>
    <submittedName>
        <fullName evidence="1">9322_t:CDS:1</fullName>
    </submittedName>
</protein>
<comment type="caution">
    <text evidence="1">The sequence shown here is derived from an EMBL/GenBank/DDBJ whole genome shotgun (WGS) entry which is preliminary data.</text>
</comment>
<proteinExistence type="predicted"/>
<sequence>MNSQSNLLACQRSSGRLALFSNFLRKYRHEWSEEEINNIKNYYYIHARRFEVILVSHLQWSFMSLALVRNTNPSKWIITHNKESIDIGRAFARTIVWDKIKMLKYDNPILSFIIDLTQPQKNFLHAISSPIFEEIICIPEHYLKKPSKTFEELFNKFYSDNKRWRYDDFWFIIDPLLKLISNPSKGRSFWQWEGAGSLASEFRKEANSRKPDFWVLIEVDNTIQEMLYEENSDDYESLYEKLCMIELFLIQAYRTNLRICIMDQPAPLLCRVRELFNIPIPYKLPVGRISVLYFVHNLWKIHLGFIETVEKMGNINQIINRSRQGPTIQHVYDLPTLAIQDFTSFPTP</sequence>
<keyword evidence="2" id="KW-1185">Reference proteome</keyword>
<gene>
    <name evidence="1" type="ORF">SPELUC_LOCUS7214</name>
</gene>
<reference evidence="1" key="1">
    <citation type="submission" date="2021-06" db="EMBL/GenBank/DDBJ databases">
        <authorList>
            <person name="Kallberg Y."/>
            <person name="Tangrot J."/>
            <person name="Rosling A."/>
        </authorList>
    </citation>
    <scope>NUCLEOTIDE SEQUENCE</scope>
    <source>
        <strain evidence="1">28 12/20/2015</strain>
    </source>
</reference>
<name>A0ACA9MRY8_9GLOM</name>
<organism evidence="1 2">
    <name type="scientific">Cetraspora pellucida</name>
    <dbReference type="NCBI Taxonomy" id="1433469"/>
    <lineage>
        <taxon>Eukaryota</taxon>
        <taxon>Fungi</taxon>
        <taxon>Fungi incertae sedis</taxon>
        <taxon>Mucoromycota</taxon>
        <taxon>Glomeromycotina</taxon>
        <taxon>Glomeromycetes</taxon>
        <taxon>Diversisporales</taxon>
        <taxon>Gigasporaceae</taxon>
        <taxon>Cetraspora</taxon>
    </lineage>
</organism>
<dbReference type="EMBL" id="CAJVPW010009266">
    <property type="protein sequence ID" value="CAG8603317.1"/>
    <property type="molecule type" value="Genomic_DNA"/>
</dbReference>
<evidence type="ECO:0000313" key="2">
    <source>
        <dbReference type="Proteomes" id="UP000789366"/>
    </source>
</evidence>
<accession>A0ACA9MRY8</accession>
<dbReference type="Proteomes" id="UP000789366">
    <property type="component" value="Unassembled WGS sequence"/>
</dbReference>
<evidence type="ECO:0000313" key="1">
    <source>
        <dbReference type="EMBL" id="CAG8603317.1"/>
    </source>
</evidence>